<feature type="region of interest" description="Disordered" evidence="2">
    <location>
        <begin position="107"/>
        <end position="134"/>
    </location>
</feature>
<dbReference type="InterPro" id="IPR018247">
    <property type="entry name" value="EF_Hand_1_Ca_BS"/>
</dbReference>
<proteinExistence type="predicted"/>
<dbReference type="SUPFAM" id="SSF47473">
    <property type="entry name" value="EF-hand"/>
    <property type="match status" value="1"/>
</dbReference>
<organism evidence="4">
    <name type="scientific">Corethron hystrix</name>
    <dbReference type="NCBI Taxonomy" id="216773"/>
    <lineage>
        <taxon>Eukaryota</taxon>
        <taxon>Sar</taxon>
        <taxon>Stramenopiles</taxon>
        <taxon>Ochrophyta</taxon>
        <taxon>Bacillariophyta</taxon>
        <taxon>Coscinodiscophyceae</taxon>
        <taxon>Corethrophycidae</taxon>
        <taxon>Corethrales</taxon>
        <taxon>Corethraceae</taxon>
        <taxon>Corethron</taxon>
    </lineage>
</organism>
<feature type="domain" description="EF-hand" evidence="3">
    <location>
        <begin position="21"/>
        <end position="56"/>
    </location>
</feature>
<dbReference type="Gene3D" id="1.10.238.10">
    <property type="entry name" value="EF-hand"/>
    <property type="match status" value="1"/>
</dbReference>
<dbReference type="EMBL" id="HBFR01034307">
    <property type="protein sequence ID" value="CAD8897835.1"/>
    <property type="molecule type" value="Transcribed_RNA"/>
</dbReference>
<sequence length="134" mass="14815">MSSSQTISPIFAEENIDFSQQFKDKVRAIHELFDKDGDGFLNFEELRSLQLTTSGQKMDETHYVMACRALDCHPKQGLSLDALRLTYASEGSSVDDDFGKVFSVESSQKKDIGRDDNDDDGVIEVGEGGVDISP</sequence>
<evidence type="ECO:0000256" key="2">
    <source>
        <dbReference type="SAM" id="MobiDB-lite"/>
    </source>
</evidence>
<accession>A0A7S1BTW0</accession>
<reference evidence="4" key="1">
    <citation type="submission" date="2021-01" db="EMBL/GenBank/DDBJ databases">
        <authorList>
            <person name="Corre E."/>
            <person name="Pelletier E."/>
            <person name="Niang G."/>
            <person name="Scheremetjew M."/>
            <person name="Finn R."/>
            <person name="Kale V."/>
            <person name="Holt S."/>
            <person name="Cochrane G."/>
            <person name="Meng A."/>
            <person name="Brown T."/>
            <person name="Cohen L."/>
        </authorList>
    </citation>
    <scope>NUCLEOTIDE SEQUENCE</scope>
    <source>
        <strain evidence="4">308</strain>
    </source>
</reference>
<keyword evidence="1" id="KW-0106">Calcium</keyword>
<dbReference type="InterPro" id="IPR002048">
    <property type="entry name" value="EF_hand_dom"/>
</dbReference>
<dbReference type="Pfam" id="PF00036">
    <property type="entry name" value="EF-hand_1"/>
    <property type="match status" value="1"/>
</dbReference>
<evidence type="ECO:0000313" key="4">
    <source>
        <dbReference type="EMBL" id="CAD8897835.1"/>
    </source>
</evidence>
<evidence type="ECO:0000259" key="3">
    <source>
        <dbReference type="PROSITE" id="PS50222"/>
    </source>
</evidence>
<dbReference type="GO" id="GO:0005509">
    <property type="term" value="F:calcium ion binding"/>
    <property type="evidence" value="ECO:0007669"/>
    <property type="project" value="InterPro"/>
</dbReference>
<dbReference type="InterPro" id="IPR011992">
    <property type="entry name" value="EF-hand-dom_pair"/>
</dbReference>
<dbReference type="AlphaFoldDB" id="A0A7S1BTW0"/>
<protein>
    <recommendedName>
        <fullName evidence="3">EF-hand domain-containing protein</fullName>
    </recommendedName>
</protein>
<gene>
    <name evidence="4" type="ORF">CHYS00102_LOCUS25049</name>
</gene>
<dbReference type="PROSITE" id="PS00018">
    <property type="entry name" value="EF_HAND_1"/>
    <property type="match status" value="1"/>
</dbReference>
<name>A0A7S1BTW0_9STRA</name>
<evidence type="ECO:0000256" key="1">
    <source>
        <dbReference type="ARBA" id="ARBA00022837"/>
    </source>
</evidence>
<dbReference type="PROSITE" id="PS50222">
    <property type="entry name" value="EF_HAND_2"/>
    <property type="match status" value="1"/>
</dbReference>